<gene>
    <name evidence="1" type="ORF">ALOHA_HF4000ANIW133K13ctg1g10</name>
</gene>
<name>B3T426_9ARCH</name>
<proteinExistence type="predicted"/>
<dbReference type="AlphaFoldDB" id="B3T426"/>
<reference evidence="1" key="1">
    <citation type="journal article" date="2008" name="ISME J.">
        <title>Genomic patterns of recombination, clonal divergence and environment in marine microbial populations.</title>
        <authorList>
            <person name="Konstantinidis K.T."/>
            <person name="Delong E.F."/>
        </authorList>
    </citation>
    <scope>NUCLEOTIDE SEQUENCE</scope>
</reference>
<organism evidence="1">
    <name type="scientific">uncultured marine crenarchaeote HF4000_ANIW133K13</name>
    <dbReference type="NCBI Taxonomy" id="455572"/>
    <lineage>
        <taxon>Archaea</taxon>
        <taxon>Nitrososphaerota</taxon>
        <taxon>Nitrososphaeria</taxon>
        <taxon>Nitrosopumilales</taxon>
        <taxon>environmental samples</taxon>
    </lineage>
</organism>
<sequence>MVLSDEEKRLRHLQAMRKYQKKRLATDPKFKEKQYLANSTLQKKRFEPDGVNGKIKAKVFAHYSKVVSNNDIPVCACCGYSDIRFLSVDHIDGRKNLSVKEKKLNSHYLWKYLIKTGLPSGYQILCHNCNIAKGQEKYCPHQLDKMK</sequence>
<dbReference type="EMBL" id="EU016598">
    <property type="protein sequence ID" value="ABZ07335.1"/>
    <property type="molecule type" value="Genomic_DNA"/>
</dbReference>
<protein>
    <submittedName>
        <fullName evidence="1">Uncharacterized protein</fullName>
    </submittedName>
</protein>
<accession>B3T426</accession>
<evidence type="ECO:0000313" key="1">
    <source>
        <dbReference type="EMBL" id="ABZ07335.1"/>
    </source>
</evidence>